<evidence type="ECO:0000313" key="3">
    <source>
        <dbReference type="EMBL" id="MDK4306004.1"/>
    </source>
</evidence>
<evidence type="ECO:0000313" key="4">
    <source>
        <dbReference type="Proteomes" id="UP001224412"/>
    </source>
</evidence>
<sequence>MPSSSQAPVSSKAQSSAATAWKIIVAVLVAVLILVLLAEFGARYFIGQQLRASFREDIEAQGIEMTEDPEVSFGSSPVLFGLVGGKLSEVNIDTPSTLQQDAEGNYKGMPASHVHMESMALESGEAEFLRTRSELPDEYLTHTIQEGLREQLGGAAFLGELVVSDISTDHEAGTITVKFLSGAANLTLRPLVGDNGNVSFDASEAKILGFSLPEGAADGIANSLNQNLREATGGQLDITAIEFNDHGLVITLEGRNVNPSDMSKELNATPGANPGGSGKDAEQDAGANSTAPVRKS</sequence>
<evidence type="ECO:0000256" key="2">
    <source>
        <dbReference type="SAM" id="Phobius"/>
    </source>
</evidence>
<keyword evidence="2" id="KW-0472">Membrane</keyword>
<gene>
    <name evidence="3" type="ORF">QPX42_00285</name>
</gene>
<feature type="transmembrane region" description="Helical" evidence="2">
    <location>
        <begin position="20"/>
        <end position="46"/>
    </location>
</feature>
<reference evidence="3" key="1">
    <citation type="submission" date="2023-05" db="EMBL/GenBank/DDBJ databases">
        <title>Metabolic capabilities are highly conserved among human nasal-associated Corynebacterium species in pangenomic analyses.</title>
        <authorList>
            <person name="Tran T.H."/>
            <person name="Roberts A.Q."/>
            <person name="Escapa I.F."/>
            <person name="Gao W."/>
            <person name="Conlan S."/>
            <person name="Kong H."/>
            <person name="Segre J.A."/>
            <person name="Kelly M.S."/>
            <person name="Lemon K.P."/>
        </authorList>
    </citation>
    <scope>NUCLEOTIDE SEQUENCE</scope>
    <source>
        <strain evidence="3">KPL2773</strain>
    </source>
</reference>
<dbReference type="Proteomes" id="UP001224412">
    <property type="component" value="Unassembled WGS sequence"/>
</dbReference>
<evidence type="ECO:0000256" key="1">
    <source>
        <dbReference type="SAM" id="MobiDB-lite"/>
    </source>
</evidence>
<dbReference type="InterPro" id="IPR021373">
    <property type="entry name" value="DUF2993"/>
</dbReference>
<accession>A0AAP4BN88</accession>
<organism evidence="3 4">
    <name type="scientific">Corynebacterium pseudodiphtheriticum</name>
    <dbReference type="NCBI Taxonomy" id="37637"/>
    <lineage>
        <taxon>Bacteria</taxon>
        <taxon>Bacillati</taxon>
        <taxon>Actinomycetota</taxon>
        <taxon>Actinomycetes</taxon>
        <taxon>Mycobacteriales</taxon>
        <taxon>Corynebacteriaceae</taxon>
        <taxon>Corynebacterium</taxon>
    </lineage>
</organism>
<name>A0AAP4BN88_9CORY</name>
<proteinExistence type="predicted"/>
<dbReference type="Pfam" id="PF11209">
    <property type="entry name" value="LmeA"/>
    <property type="match status" value="1"/>
</dbReference>
<dbReference type="RefSeq" id="WP_051619186.1">
    <property type="nucleotide sequence ID" value="NZ_JAQPSP010000005.1"/>
</dbReference>
<dbReference type="AlphaFoldDB" id="A0AAP4BN88"/>
<protein>
    <submittedName>
        <fullName evidence="3">DUF2993 domain-containing protein</fullName>
    </submittedName>
</protein>
<keyword evidence="2" id="KW-0812">Transmembrane</keyword>
<feature type="compositionally biased region" description="Polar residues" evidence="1">
    <location>
        <begin position="286"/>
        <end position="296"/>
    </location>
</feature>
<dbReference type="GeneID" id="42782387"/>
<feature type="region of interest" description="Disordered" evidence="1">
    <location>
        <begin position="259"/>
        <end position="296"/>
    </location>
</feature>
<comment type="caution">
    <text evidence="3">The sequence shown here is derived from an EMBL/GenBank/DDBJ whole genome shotgun (WGS) entry which is preliminary data.</text>
</comment>
<keyword evidence="2" id="KW-1133">Transmembrane helix</keyword>
<dbReference type="EMBL" id="JASNVH010000001">
    <property type="protein sequence ID" value="MDK4306004.1"/>
    <property type="molecule type" value="Genomic_DNA"/>
</dbReference>